<proteinExistence type="predicted"/>
<dbReference type="VEuPathDB" id="FungiDB:JI435_032160"/>
<dbReference type="Proteomes" id="UP000663193">
    <property type="component" value="Chromosome 5"/>
</dbReference>
<dbReference type="AlphaFoldDB" id="A0A7U2I146"/>
<reference evidence="2" key="1">
    <citation type="journal article" date="2021" name="BMC Genomics">
        <title>Chromosome-level genome assembly and manually-curated proteome of model necrotroph Parastagonospora nodorum Sn15 reveals a genome-wide trove of candidate effector homologs, and redundancy of virulence-related functions within an accessory chromosome.</title>
        <authorList>
            <person name="Bertazzoni S."/>
            <person name="Jones D.A.B."/>
            <person name="Phan H.T."/>
            <person name="Tan K.-C."/>
            <person name="Hane J.K."/>
        </authorList>
    </citation>
    <scope>NUCLEOTIDE SEQUENCE [LARGE SCALE GENOMIC DNA]</scope>
    <source>
        <strain evidence="2">SN15 / ATCC MYA-4574 / FGSC 10173)</strain>
    </source>
</reference>
<evidence type="ECO:0000313" key="2">
    <source>
        <dbReference type="Proteomes" id="UP000663193"/>
    </source>
</evidence>
<keyword evidence="2" id="KW-1185">Reference proteome</keyword>
<evidence type="ECO:0000313" key="1">
    <source>
        <dbReference type="EMBL" id="QRC95532.1"/>
    </source>
</evidence>
<name>A0A7U2I146_PHANO</name>
<organism evidence="1 2">
    <name type="scientific">Phaeosphaeria nodorum (strain SN15 / ATCC MYA-4574 / FGSC 10173)</name>
    <name type="common">Glume blotch fungus</name>
    <name type="synonym">Parastagonospora nodorum</name>
    <dbReference type="NCBI Taxonomy" id="321614"/>
    <lineage>
        <taxon>Eukaryota</taxon>
        <taxon>Fungi</taxon>
        <taxon>Dikarya</taxon>
        <taxon>Ascomycota</taxon>
        <taxon>Pezizomycotina</taxon>
        <taxon>Dothideomycetes</taxon>
        <taxon>Pleosporomycetidae</taxon>
        <taxon>Pleosporales</taxon>
        <taxon>Pleosporineae</taxon>
        <taxon>Phaeosphaeriaceae</taxon>
        <taxon>Parastagonospora</taxon>
    </lineage>
</organism>
<gene>
    <name evidence="1" type="ORF">JI435_032160</name>
</gene>
<sequence>MSCFSQVGSKQNPLLGTVSFPMPTKTIICNSVSRKYSLESRLQIVTPIQSLLLLHPPQTKAHPPNLLAPTLLPLLHTHPHPTLQLLSRDVLPLPARQPNQIARNLDLQNLCDRTTIFMQTPQLCGNNEAVPHKLVELFIPLPGVDRRLAKSLHTLTFIGIRRVDFEKVFDLLEVLMISCSADVVDEGGEVVGEVLAALFPRRVFGWERQIEQ</sequence>
<dbReference type="EMBL" id="CP069027">
    <property type="protein sequence ID" value="QRC95532.1"/>
    <property type="molecule type" value="Genomic_DNA"/>
</dbReference>
<accession>A0A7U2I146</accession>
<protein>
    <submittedName>
        <fullName evidence="1">Uncharacterized protein</fullName>
    </submittedName>
</protein>